<accession>A0AAV3R434</accession>
<dbReference type="EMBL" id="BAABME010024525">
    <property type="protein sequence ID" value="GAA0170381.1"/>
    <property type="molecule type" value="Genomic_DNA"/>
</dbReference>
<comment type="caution">
    <text evidence="2">The sequence shown here is derived from an EMBL/GenBank/DDBJ whole genome shotgun (WGS) entry which is preliminary data.</text>
</comment>
<keyword evidence="3" id="KW-1185">Reference proteome</keyword>
<dbReference type="AlphaFoldDB" id="A0AAV3R434"/>
<dbReference type="PANTHER" id="PTHR47718">
    <property type="entry name" value="OS01G0519700 PROTEIN"/>
    <property type="match status" value="1"/>
</dbReference>
<evidence type="ECO:0000313" key="3">
    <source>
        <dbReference type="Proteomes" id="UP001454036"/>
    </source>
</evidence>
<evidence type="ECO:0000259" key="1">
    <source>
        <dbReference type="Pfam" id="PF10551"/>
    </source>
</evidence>
<proteinExistence type="predicted"/>
<dbReference type="Proteomes" id="UP001454036">
    <property type="component" value="Unassembled WGS sequence"/>
</dbReference>
<reference evidence="2 3" key="1">
    <citation type="submission" date="2024-01" db="EMBL/GenBank/DDBJ databases">
        <title>The complete chloroplast genome sequence of Lithospermum erythrorhizon: insights into the phylogenetic relationship among Boraginaceae species and the maternal lineages of purple gromwells.</title>
        <authorList>
            <person name="Okada T."/>
            <person name="Watanabe K."/>
        </authorList>
    </citation>
    <scope>NUCLEOTIDE SEQUENCE [LARGE SCALE GENOMIC DNA]</scope>
</reference>
<dbReference type="Pfam" id="PF10551">
    <property type="entry name" value="MULE"/>
    <property type="match status" value="1"/>
</dbReference>
<name>A0AAV3R434_LITER</name>
<sequence length="200" mass="23376">MREIKLEHKAMIDVHVKNEISIRSTYDSLLHTYGTVEDMGFTRTDLWYYVSSVKRMGMFPGDVVVMHKWLRDQSISKPGFFFDIELGDERRIQSVFWADVVMISNYAKFGDFISFDTTHMTNYTARPLGIFVGFNHHKCTTIFGVALMYDETGKSFKWLFEIFLKWMNHRFLKTLMTDQAPAIALAIRDVFPSVFYALCS</sequence>
<gene>
    <name evidence="2" type="ORF">LIER_40945</name>
</gene>
<evidence type="ECO:0000313" key="2">
    <source>
        <dbReference type="EMBL" id="GAA0170381.1"/>
    </source>
</evidence>
<dbReference type="InterPro" id="IPR018289">
    <property type="entry name" value="MULE_transposase_dom"/>
</dbReference>
<organism evidence="2 3">
    <name type="scientific">Lithospermum erythrorhizon</name>
    <name type="common">Purple gromwell</name>
    <name type="synonym">Lithospermum officinale var. erythrorhizon</name>
    <dbReference type="NCBI Taxonomy" id="34254"/>
    <lineage>
        <taxon>Eukaryota</taxon>
        <taxon>Viridiplantae</taxon>
        <taxon>Streptophyta</taxon>
        <taxon>Embryophyta</taxon>
        <taxon>Tracheophyta</taxon>
        <taxon>Spermatophyta</taxon>
        <taxon>Magnoliopsida</taxon>
        <taxon>eudicotyledons</taxon>
        <taxon>Gunneridae</taxon>
        <taxon>Pentapetalae</taxon>
        <taxon>asterids</taxon>
        <taxon>lamiids</taxon>
        <taxon>Boraginales</taxon>
        <taxon>Boraginaceae</taxon>
        <taxon>Boraginoideae</taxon>
        <taxon>Lithospermeae</taxon>
        <taxon>Lithospermum</taxon>
    </lineage>
</organism>
<protein>
    <recommendedName>
        <fullName evidence="1">MULE transposase domain-containing protein</fullName>
    </recommendedName>
</protein>
<dbReference type="PANTHER" id="PTHR47718:SF2">
    <property type="entry name" value="PROTEIN FAR1-RELATED SEQUENCE 5-LIKE"/>
    <property type="match status" value="1"/>
</dbReference>
<feature type="domain" description="MULE transposase" evidence="1">
    <location>
        <begin position="113"/>
        <end position="199"/>
    </location>
</feature>